<reference evidence="7" key="1">
    <citation type="submission" date="2019-09" db="EMBL/GenBank/DDBJ databases">
        <title>Characterisation of the sponge microbiome using genome-centric metagenomics.</title>
        <authorList>
            <person name="Engelberts J.P."/>
            <person name="Robbins S.J."/>
            <person name="De Goeij J.M."/>
            <person name="Aranda M."/>
            <person name="Bell S.C."/>
            <person name="Webster N.S."/>
        </authorList>
    </citation>
    <scope>NUCLEOTIDE SEQUENCE</scope>
    <source>
        <strain evidence="7">SB0675_bin_29</strain>
    </source>
</reference>
<keyword evidence="7" id="KW-0418">Kinase</keyword>
<dbReference type="InterPro" id="IPR036662">
    <property type="entry name" value="PTS_EIIA_man-typ_sf"/>
</dbReference>
<evidence type="ECO:0000256" key="4">
    <source>
        <dbReference type="ARBA" id="ARBA00022679"/>
    </source>
</evidence>
<feature type="domain" description="PTS EIIA type-4" evidence="6">
    <location>
        <begin position="34"/>
        <end position="169"/>
    </location>
</feature>
<accession>A0A6B1G6X4</accession>
<dbReference type="GO" id="GO:0019563">
    <property type="term" value="P:glycerol catabolic process"/>
    <property type="evidence" value="ECO:0007669"/>
    <property type="project" value="InterPro"/>
</dbReference>
<dbReference type="PANTHER" id="PTHR38594">
    <property type="entry name" value="PEP-DEPENDENT DIHYDROXYACETONE KINASE, PHOSPHORYL DONOR SUBUNIT DHAM"/>
    <property type="match status" value="1"/>
</dbReference>
<comment type="function">
    <text evidence="2">Component of the dihydroxyacetone kinase complex, which is responsible for the phosphoenolpyruvate (PEP)-dependent phosphorylation of dihydroxyacetone. DhaM serves as the phosphoryl donor. Is phosphorylated by phosphoenolpyruvate in an EI- and HPr-dependent reaction, and a phosphorelay system on histidine residues finally leads to phosphoryl transfer to DhaL and dihydroxyacetone.</text>
</comment>
<evidence type="ECO:0000256" key="3">
    <source>
        <dbReference type="ARBA" id="ARBA00012095"/>
    </source>
</evidence>
<evidence type="ECO:0000256" key="5">
    <source>
        <dbReference type="ARBA" id="ARBA00046577"/>
    </source>
</evidence>
<dbReference type="GO" id="GO:0016020">
    <property type="term" value="C:membrane"/>
    <property type="evidence" value="ECO:0007669"/>
    <property type="project" value="InterPro"/>
</dbReference>
<dbReference type="AlphaFoldDB" id="A0A6B1G6X4"/>
<dbReference type="GO" id="GO:0047324">
    <property type="term" value="F:phosphoenolpyruvate-glycerone phosphotransferase activity"/>
    <property type="evidence" value="ECO:0007669"/>
    <property type="project" value="UniProtKB-EC"/>
</dbReference>
<comment type="subunit">
    <text evidence="5">Homodimer. The dihydroxyacetone kinase complex is composed of a homodimer of DhaM, a homodimer of DhaK and the subunit DhaL.</text>
</comment>
<evidence type="ECO:0000259" key="6">
    <source>
        <dbReference type="PROSITE" id="PS51096"/>
    </source>
</evidence>
<evidence type="ECO:0000256" key="2">
    <source>
        <dbReference type="ARBA" id="ARBA00002788"/>
    </source>
</evidence>
<organism evidence="7">
    <name type="scientific">Caldilineaceae bacterium SB0675_bin_29</name>
    <dbReference type="NCBI Taxonomy" id="2605266"/>
    <lineage>
        <taxon>Bacteria</taxon>
        <taxon>Bacillati</taxon>
        <taxon>Chloroflexota</taxon>
        <taxon>Caldilineae</taxon>
        <taxon>Caldilineales</taxon>
        <taxon>Caldilineaceae</taxon>
    </lineage>
</organism>
<dbReference type="Pfam" id="PF03610">
    <property type="entry name" value="EIIA-man"/>
    <property type="match status" value="1"/>
</dbReference>
<sequence length="169" mass="17747">MPDGKRPSNVRSRGWNEHRNDRQLLFCPVGESFVIGLVIVSHSAKLAAGVRELAAQMAGDQVGISQAGGLSDDGEQLGTDAFRILSAIEEVWCKDGVLLLMDLGSSVMSAELALEMLPEQQRQNCLLSNAPLVEGAIVAALHASLGESLQAVNAVAEAALSTPKLSNTG</sequence>
<comment type="catalytic activity">
    <reaction evidence="1">
        <text>dihydroxyacetone + phosphoenolpyruvate = dihydroxyacetone phosphate + pyruvate</text>
        <dbReference type="Rhea" id="RHEA:18381"/>
        <dbReference type="ChEBI" id="CHEBI:15361"/>
        <dbReference type="ChEBI" id="CHEBI:16016"/>
        <dbReference type="ChEBI" id="CHEBI:57642"/>
        <dbReference type="ChEBI" id="CHEBI:58702"/>
        <dbReference type="EC" id="2.7.1.121"/>
    </reaction>
</comment>
<dbReference type="SUPFAM" id="SSF53062">
    <property type="entry name" value="PTS system fructose IIA component-like"/>
    <property type="match status" value="1"/>
</dbReference>
<dbReference type="GO" id="GO:0009401">
    <property type="term" value="P:phosphoenolpyruvate-dependent sugar phosphotransferase system"/>
    <property type="evidence" value="ECO:0007669"/>
    <property type="project" value="InterPro"/>
</dbReference>
<proteinExistence type="predicted"/>
<evidence type="ECO:0000256" key="1">
    <source>
        <dbReference type="ARBA" id="ARBA00001113"/>
    </source>
</evidence>
<dbReference type="InterPro" id="IPR039643">
    <property type="entry name" value="DhaM"/>
</dbReference>
<dbReference type="InterPro" id="IPR012844">
    <property type="entry name" value="DhaM_N"/>
</dbReference>
<comment type="caution">
    <text evidence="7">The sequence shown here is derived from an EMBL/GenBank/DDBJ whole genome shotgun (WGS) entry which is preliminary data.</text>
</comment>
<dbReference type="EMBL" id="VYDA01000689">
    <property type="protein sequence ID" value="MYH63841.1"/>
    <property type="molecule type" value="Genomic_DNA"/>
</dbReference>
<keyword evidence="4 7" id="KW-0808">Transferase</keyword>
<dbReference type="NCBIfam" id="TIGR02364">
    <property type="entry name" value="dha_pts"/>
    <property type="match status" value="1"/>
</dbReference>
<dbReference type="Gene3D" id="3.40.50.510">
    <property type="entry name" value="Phosphotransferase system, mannose-type IIA component"/>
    <property type="match status" value="1"/>
</dbReference>
<protein>
    <recommendedName>
        <fullName evidence="3">phosphoenolpyruvate--glycerone phosphotransferase</fullName>
        <ecNumber evidence="3">2.7.1.121</ecNumber>
    </recommendedName>
</protein>
<name>A0A6B1G6X4_9CHLR</name>
<dbReference type="InterPro" id="IPR004701">
    <property type="entry name" value="PTS_EIIA_man-typ"/>
</dbReference>
<evidence type="ECO:0000313" key="7">
    <source>
        <dbReference type="EMBL" id="MYH63841.1"/>
    </source>
</evidence>
<gene>
    <name evidence="7" type="ORF">F4148_19540</name>
</gene>
<dbReference type="EC" id="2.7.1.121" evidence="3"/>
<dbReference type="PANTHER" id="PTHR38594:SF1">
    <property type="entry name" value="PEP-DEPENDENT DIHYDROXYACETONE KINASE, PHOSPHORYL DONOR SUBUNIT DHAM"/>
    <property type="match status" value="1"/>
</dbReference>
<dbReference type="PROSITE" id="PS51096">
    <property type="entry name" value="PTS_EIIA_TYPE_4"/>
    <property type="match status" value="1"/>
</dbReference>